<evidence type="ECO:0000256" key="4">
    <source>
        <dbReference type="ARBA" id="ARBA00023136"/>
    </source>
</evidence>
<keyword evidence="4 7" id="KW-0472">Membrane</keyword>
<evidence type="ECO:0000313" key="10">
    <source>
        <dbReference type="Proteomes" id="UP001392437"/>
    </source>
</evidence>
<comment type="subcellular location">
    <subcellularLocation>
        <location evidence="1">Membrane</location>
        <topology evidence="1">Multi-pass membrane protein</topology>
    </subcellularLocation>
</comment>
<dbReference type="GO" id="GO:0016020">
    <property type="term" value="C:membrane"/>
    <property type="evidence" value="ECO:0007669"/>
    <property type="project" value="UniProtKB-SubCell"/>
</dbReference>
<reference evidence="9 10" key="1">
    <citation type="submission" date="2023-01" db="EMBL/GenBank/DDBJ databases">
        <title>Analysis of 21 Apiospora genomes using comparative genomics revels a genus with tremendous synthesis potential of carbohydrate active enzymes and secondary metabolites.</title>
        <authorList>
            <person name="Sorensen T."/>
        </authorList>
    </citation>
    <scope>NUCLEOTIDE SEQUENCE [LARGE SCALE GENOMIC DNA]</scope>
    <source>
        <strain evidence="9 10">CBS 117206</strain>
    </source>
</reference>
<comment type="similarity">
    <text evidence="5">Belongs to the SAT4 family.</text>
</comment>
<sequence>MWDLPLAGVSPESTARCMDLGIYNYVCSGSNIIMDLVIFAIPVPLIHRLQISSRQKRALLMVFCFGGFVIIASVIRLIALEQYITAAEPSGPVVQVALWSGVEINISIICACLATLRPLLSNLFPGLLPSAGSASSATTKSPGGSLKKGRKNQQQTQAFGQAKEMKDGAGDGNDDGGEQKQVLMRLLQQQLVRQATYAQARRFPGRNGLLGGKQAGEWGQKYYHYHASQYTQNSEHDTRRKDVHDIV</sequence>
<evidence type="ECO:0000256" key="3">
    <source>
        <dbReference type="ARBA" id="ARBA00022989"/>
    </source>
</evidence>
<feature type="domain" description="Rhodopsin" evidence="8">
    <location>
        <begin position="13"/>
        <end position="121"/>
    </location>
</feature>
<gene>
    <name evidence="9" type="ORF">PG999_012661</name>
</gene>
<dbReference type="Pfam" id="PF20684">
    <property type="entry name" value="Fung_rhodopsin"/>
    <property type="match status" value="1"/>
</dbReference>
<organism evidence="9 10">
    <name type="scientific">Apiospora kogelbergensis</name>
    <dbReference type="NCBI Taxonomy" id="1337665"/>
    <lineage>
        <taxon>Eukaryota</taxon>
        <taxon>Fungi</taxon>
        <taxon>Dikarya</taxon>
        <taxon>Ascomycota</taxon>
        <taxon>Pezizomycotina</taxon>
        <taxon>Sordariomycetes</taxon>
        <taxon>Xylariomycetidae</taxon>
        <taxon>Amphisphaeriales</taxon>
        <taxon>Apiosporaceae</taxon>
        <taxon>Apiospora</taxon>
    </lineage>
</organism>
<name>A0AAW0Q8N1_9PEZI</name>
<dbReference type="InterPro" id="IPR049326">
    <property type="entry name" value="Rhodopsin_dom_fungi"/>
</dbReference>
<keyword evidence="10" id="KW-1185">Reference proteome</keyword>
<feature type="transmembrane region" description="Helical" evidence="7">
    <location>
        <begin position="58"/>
        <end position="78"/>
    </location>
</feature>
<dbReference type="Proteomes" id="UP001392437">
    <property type="component" value="Unassembled WGS sequence"/>
</dbReference>
<evidence type="ECO:0000256" key="1">
    <source>
        <dbReference type="ARBA" id="ARBA00004141"/>
    </source>
</evidence>
<evidence type="ECO:0000256" key="5">
    <source>
        <dbReference type="ARBA" id="ARBA00038359"/>
    </source>
</evidence>
<proteinExistence type="inferred from homology"/>
<accession>A0AAW0Q8N1</accession>
<evidence type="ECO:0000259" key="8">
    <source>
        <dbReference type="Pfam" id="PF20684"/>
    </source>
</evidence>
<feature type="transmembrane region" description="Helical" evidence="7">
    <location>
        <begin position="22"/>
        <end position="46"/>
    </location>
</feature>
<feature type="compositionally biased region" description="Low complexity" evidence="6">
    <location>
        <begin position="131"/>
        <end position="145"/>
    </location>
</feature>
<feature type="region of interest" description="Disordered" evidence="6">
    <location>
        <begin position="131"/>
        <end position="177"/>
    </location>
</feature>
<evidence type="ECO:0000256" key="2">
    <source>
        <dbReference type="ARBA" id="ARBA00022692"/>
    </source>
</evidence>
<evidence type="ECO:0000256" key="6">
    <source>
        <dbReference type="SAM" id="MobiDB-lite"/>
    </source>
</evidence>
<dbReference type="InterPro" id="IPR052337">
    <property type="entry name" value="SAT4-like"/>
</dbReference>
<keyword evidence="3 7" id="KW-1133">Transmembrane helix</keyword>
<comment type="caution">
    <text evidence="9">The sequence shown here is derived from an EMBL/GenBank/DDBJ whole genome shotgun (WGS) entry which is preliminary data.</text>
</comment>
<dbReference type="EMBL" id="JAQQWP010000010">
    <property type="protein sequence ID" value="KAK8096717.1"/>
    <property type="molecule type" value="Genomic_DNA"/>
</dbReference>
<evidence type="ECO:0000313" key="9">
    <source>
        <dbReference type="EMBL" id="KAK8096717.1"/>
    </source>
</evidence>
<dbReference type="PANTHER" id="PTHR33048:SF47">
    <property type="entry name" value="INTEGRAL MEMBRANE PROTEIN-RELATED"/>
    <property type="match status" value="1"/>
</dbReference>
<protein>
    <submittedName>
        <fullName evidence="9">Integral membrane protein</fullName>
    </submittedName>
</protein>
<evidence type="ECO:0000256" key="7">
    <source>
        <dbReference type="SAM" id="Phobius"/>
    </source>
</evidence>
<dbReference type="PANTHER" id="PTHR33048">
    <property type="entry name" value="PTH11-LIKE INTEGRAL MEMBRANE PROTEIN (AFU_ORTHOLOGUE AFUA_5G11245)"/>
    <property type="match status" value="1"/>
</dbReference>
<keyword evidence="2 7" id="KW-0812">Transmembrane</keyword>
<dbReference type="AlphaFoldDB" id="A0AAW0Q8N1"/>